<reference evidence="1 2" key="1">
    <citation type="submission" date="2016-10" db="EMBL/GenBank/DDBJ databases">
        <authorList>
            <person name="de Groot N.N."/>
        </authorList>
    </citation>
    <scope>NUCLEOTIDE SEQUENCE [LARGE SCALE GENOMIC DNA]</scope>
    <source>
        <strain evidence="1 2">CGMCC 4.3143</strain>
    </source>
</reference>
<dbReference type="AlphaFoldDB" id="A0A1G7M8A8"/>
<sequence>MLHRTVAPMTTDSDPDRPASWPHLLSVALGAPAADLHRHLAGALRSRACTGTLRESGRWARGRRVPWDPLAAGLRALGARCDCEALELLSRDCSC</sequence>
<accession>A0A1G7M8A8</accession>
<dbReference type="Proteomes" id="UP000198967">
    <property type="component" value="Unassembled WGS sequence"/>
</dbReference>
<organism evidence="1 2">
    <name type="scientific">Pseudonocardia oroxyli</name>
    <dbReference type="NCBI Taxonomy" id="366584"/>
    <lineage>
        <taxon>Bacteria</taxon>
        <taxon>Bacillati</taxon>
        <taxon>Actinomycetota</taxon>
        <taxon>Actinomycetes</taxon>
        <taxon>Pseudonocardiales</taxon>
        <taxon>Pseudonocardiaceae</taxon>
        <taxon>Pseudonocardia</taxon>
    </lineage>
</organism>
<protein>
    <recommendedName>
        <fullName evidence="3">DUF2695 domain-containing protein</fullName>
    </recommendedName>
</protein>
<dbReference type="Pfam" id="PF10905">
    <property type="entry name" value="DUF2695"/>
    <property type="match status" value="1"/>
</dbReference>
<dbReference type="EMBL" id="FNBE01000005">
    <property type="protein sequence ID" value="SDF57935.1"/>
    <property type="molecule type" value="Genomic_DNA"/>
</dbReference>
<evidence type="ECO:0000313" key="2">
    <source>
        <dbReference type="Proteomes" id="UP000198967"/>
    </source>
</evidence>
<evidence type="ECO:0008006" key="3">
    <source>
        <dbReference type="Google" id="ProtNLM"/>
    </source>
</evidence>
<proteinExistence type="predicted"/>
<name>A0A1G7M8A8_PSEOR</name>
<gene>
    <name evidence="1" type="ORF">SAMN05216377_105288</name>
</gene>
<evidence type="ECO:0000313" key="1">
    <source>
        <dbReference type="EMBL" id="SDF57935.1"/>
    </source>
</evidence>
<dbReference type="InterPro" id="IPR024248">
    <property type="entry name" value="DUF2695"/>
</dbReference>
<keyword evidence="2" id="KW-1185">Reference proteome</keyword>